<name>A0A4S3M4Y2_9FLAO</name>
<dbReference type="EMBL" id="SSMC01000001">
    <property type="protein sequence ID" value="THD69267.1"/>
    <property type="molecule type" value="Genomic_DNA"/>
</dbReference>
<keyword evidence="1" id="KW-0472">Membrane</keyword>
<feature type="transmembrane region" description="Helical" evidence="1">
    <location>
        <begin position="277"/>
        <end position="296"/>
    </location>
</feature>
<dbReference type="InterPro" id="IPR007349">
    <property type="entry name" value="DUF418"/>
</dbReference>
<dbReference type="InterPro" id="IPR052529">
    <property type="entry name" value="Bact_Transport_Assoc"/>
</dbReference>
<dbReference type="Proteomes" id="UP000305939">
    <property type="component" value="Unassembled WGS sequence"/>
</dbReference>
<accession>A0A4S3M4Y2</accession>
<evidence type="ECO:0000313" key="3">
    <source>
        <dbReference type="EMBL" id="THD69267.1"/>
    </source>
</evidence>
<keyword evidence="1" id="KW-0812">Transmembrane</keyword>
<feature type="transmembrane region" description="Helical" evidence="1">
    <location>
        <begin position="71"/>
        <end position="89"/>
    </location>
</feature>
<gene>
    <name evidence="3" type="ORF">E7Z59_02750</name>
</gene>
<protein>
    <submittedName>
        <fullName evidence="3">DUF418 domain-containing protein</fullName>
    </submittedName>
</protein>
<keyword evidence="1" id="KW-1133">Transmembrane helix</keyword>
<dbReference type="PANTHER" id="PTHR30590">
    <property type="entry name" value="INNER MEMBRANE PROTEIN"/>
    <property type="match status" value="1"/>
</dbReference>
<dbReference type="PANTHER" id="PTHR30590:SF2">
    <property type="entry name" value="INNER MEMBRANE PROTEIN"/>
    <property type="match status" value="1"/>
</dbReference>
<evidence type="ECO:0000256" key="1">
    <source>
        <dbReference type="SAM" id="Phobius"/>
    </source>
</evidence>
<organism evidence="3 4">
    <name type="scientific">Robertkochia marina</name>
    <dbReference type="NCBI Taxonomy" id="1227945"/>
    <lineage>
        <taxon>Bacteria</taxon>
        <taxon>Pseudomonadati</taxon>
        <taxon>Bacteroidota</taxon>
        <taxon>Flavobacteriia</taxon>
        <taxon>Flavobacteriales</taxon>
        <taxon>Flavobacteriaceae</taxon>
        <taxon>Robertkochia</taxon>
    </lineage>
</organism>
<feature type="transmembrane region" description="Helical" evidence="1">
    <location>
        <begin position="21"/>
        <end position="43"/>
    </location>
</feature>
<feature type="transmembrane region" description="Helical" evidence="1">
    <location>
        <begin position="357"/>
        <end position="376"/>
    </location>
</feature>
<feature type="transmembrane region" description="Helical" evidence="1">
    <location>
        <begin position="110"/>
        <end position="143"/>
    </location>
</feature>
<feature type="transmembrane region" description="Helical" evidence="1">
    <location>
        <begin position="240"/>
        <end position="265"/>
    </location>
</feature>
<feature type="transmembrane region" description="Helical" evidence="1">
    <location>
        <begin position="316"/>
        <end position="337"/>
    </location>
</feature>
<comment type="caution">
    <text evidence="3">The sequence shown here is derived from an EMBL/GenBank/DDBJ whole genome shotgun (WGS) entry which is preliminary data.</text>
</comment>
<reference evidence="3 4" key="1">
    <citation type="submission" date="2019-04" db="EMBL/GenBank/DDBJ databases">
        <title>Draft genome sequence of Robertkochia marina CC-AMO-30D.</title>
        <authorList>
            <person name="Hameed A."/>
            <person name="Lin S.-Y."/>
            <person name="Shahina M."/>
            <person name="Lai W.-A."/>
            <person name="Young C.-C."/>
        </authorList>
    </citation>
    <scope>NUCLEOTIDE SEQUENCE [LARGE SCALE GENOMIC DNA]</scope>
    <source>
        <strain evidence="3 4">CC-AMO-30D</strain>
    </source>
</reference>
<proteinExistence type="predicted"/>
<dbReference type="Pfam" id="PF04235">
    <property type="entry name" value="DUF418"/>
    <property type="match status" value="1"/>
</dbReference>
<dbReference type="OrthoDB" id="9807744at2"/>
<evidence type="ECO:0000313" key="4">
    <source>
        <dbReference type="Proteomes" id="UP000305939"/>
    </source>
</evidence>
<sequence>MTTNPTSLRPTSEKERIRSLDILRGVALLGILILNILGFAFIFDSYSNPTLINFEGINKTIWQITSLLFEGTMRGLFSILFGVGFLLFLSRLEKKIPGGKAIEIYYRRLLWLMLFGLFHAYVMLWSFDILFHYGLMALILLPFRHLKAKHLLLCSLLMLGIETAKGILNYTDTAHAAQEATELLEKQQFGISLSETEANTIKSWQQRQEKMTPEQVAMKNKGMQGSYLSVWKNLKPQTDFWLGSATFSFVVWDLLCMFFLGMALYKWNILQNGKSGRFYLIMALVGYGFGLMVNYWEMQAQLQADFSPLATAKTGTTYGIGRFFTTLGHIALVMLWIKTPFLGSLQKALAAVGRMALTNYMVQTLLCGCFFYGYGLGYFGKLERYETYYVMAAVWLIQLVVSPLWLHYFRFGPMEWAWRSLTYWKLQPMKRISKEKVTVSISN</sequence>
<feature type="domain" description="DUF418" evidence="2">
    <location>
        <begin position="264"/>
        <end position="425"/>
    </location>
</feature>
<feature type="transmembrane region" description="Helical" evidence="1">
    <location>
        <begin position="388"/>
        <end position="409"/>
    </location>
</feature>
<keyword evidence="4" id="KW-1185">Reference proteome</keyword>
<dbReference type="AlphaFoldDB" id="A0A4S3M4Y2"/>
<dbReference type="RefSeq" id="WP_136334757.1">
    <property type="nucleotide sequence ID" value="NZ_QXMP01000001.1"/>
</dbReference>
<evidence type="ECO:0000259" key="2">
    <source>
        <dbReference type="Pfam" id="PF04235"/>
    </source>
</evidence>